<dbReference type="GO" id="GO:0016787">
    <property type="term" value="F:hydrolase activity"/>
    <property type="evidence" value="ECO:0007669"/>
    <property type="project" value="UniProtKB-ARBA"/>
</dbReference>
<reference evidence="1 2" key="1">
    <citation type="submission" date="2020-05" db="EMBL/GenBank/DDBJ databases">
        <title>Genome Sequencing of Type Strains.</title>
        <authorList>
            <person name="Lemaire J.F."/>
            <person name="Inderbitzin P."/>
            <person name="Gregorio O.A."/>
            <person name="Collins S.B."/>
            <person name="Wespe N."/>
            <person name="Knight-Connoni V."/>
        </authorList>
    </citation>
    <scope>NUCLEOTIDE SEQUENCE [LARGE SCALE GENOMIC DNA]</scope>
    <source>
        <strain evidence="1 2">DSM 20512</strain>
    </source>
</reference>
<gene>
    <name evidence="1" type="ORF">HP467_10420</name>
</gene>
<dbReference type="SUPFAM" id="SSF53649">
    <property type="entry name" value="Alkaline phosphatase-like"/>
    <property type="match status" value="1"/>
</dbReference>
<organism evidence="1 2">
    <name type="scientific">Curtobacterium citreum</name>
    <dbReference type="NCBI Taxonomy" id="2036"/>
    <lineage>
        <taxon>Bacteria</taxon>
        <taxon>Bacillati</taxon>
        <taxon>Actinomycetota</taxon>
        <taxon>Actinomycetes</taxon>
        <taxon>Micrococcales</taxon>
        <taxon>Microbacteriaceae</taxon>
        <taxon>Curtobacterium</taxon>
    </lineage>
</organism>
<protein>
    <submittedName>
        <fullName evidence="1">Alkaline phosphatase family protein</fullName>
    </submittedName>
</protein>
<evidence type="ECO:0000313" key="2">
    <source>
        <dbReference type="Proteomes" id="UP000539146"/>
    </source>
</evidence>
<dbReference type="EMBL" id="JABMCG010000106">
    <property type="protein sequence ID" value="NUU28519.1"/>
    <property type="molecule type" value="Genomic_DNA"/>
</dbReference>
<comment type="caution">
    <text evidence="1">The sequence shown here is derived from an EMBL/GenBank/DDBJ whole genome shotgun (WGS) entry which is preliminary data.</text>
</comment>
<dbReference type="Gene3D" id="3.40.720.10">
    <property type="entry name" value="Alkaline Phosphatase, subunit A"/>
    <property type="match status" value="1"/>
</dbReference>
<sequence length="392" mass="41419">MGPFWEDRGVPPSVPSAPDATANLADVLPSCLVALGAADDTWLRTTGREARIALRPARSAVVVLVDGLGAGALAARAGHARWLAGTKKRLRSGFPTTTAAALSTLTTGRPPGVHGVVGYSGWNPDTGQVMNLLSGWDDVVPADWFLASTVFSEAPALGVDPVVVGPTRYRTSGMTANVLGGARYVAADTIPQRVDAALAETATGRSLVYLYVPELDSIGHKHGWESARWTAALELLDGELARLESRGAPDVGLLVTADHGVLDVPPEANIPMDPELLRDVVGVAGDPRCRQLTVAPGTDVPALVEAWRSRYGKKAYVASRTEAVAAGWFGTTDDRVLPRIGDVVVVARGSWAFNDDREVGPRETPKRMIGQHGAMTDEETFVPLRLGGAFRA</sequence>
<dbReference type="InterPro" id="IPR002591">
    <property type="entry name" value="Phosphodiest/P_Trfase"/>
</dbReference>
<accession>A0A850DUW3</accession>
<name>A0A850DUW3_9MICO</name>
<dbReference type="Pfam" id="PF01663">
    <property type="entry name" value="Phosphodiest"/>
    <property type="match status" value="1"/>
</dbReference>
<dbReference type="AlphaFoldDB" id="A0A850DUW3"/>
<proteinExistence type="predicted"/>
<dbReference type="Proteomes" id="UP000539146">
    <property type="component" value="Unassembled WGS sequence"/>
</dbReference>
<dbReference type="PANTHER" id="PTHR10151:SF120">
    <property type="entry name" value="BIS(5'-ADENOSYL)-TRIPHOSPHATASE"/>
    <property type="match status" value="1"/>
</dbReference>
<dbReference type="InterPro" id="IPR017850">
    <property type="entry name" value="Alkaline_phosphatase_core_sf"/>
</dbReference>
<evidence type="ECO:0000313" key="1">
    <source>
        <dbReference type="EMBL" id="NUU28519.1"/>
    </source>
</evidence>
<dbReference type="PANTHER" id="PTHR10151">
    <property type="entry name" value="ECTONUCLEOTIDE PYROPHOSPHATASE/PHOSPHODIESTERASE"/>
    <property type="match status" value="1"/>
</dbReference>